<dbReference type="Proteomes" id="UP000110868">
    <property type="component" value="Segment"/>
</dbReference>
<dbReference type="KEGG" id="vg:18938192"/>
<dbReference type="GO" id="GO:0016579">
    <property type="term" value="P:protein deubiquitination"/>
    <property type="evidence" value="ECO:0007669"/>
    <property type="project" value="TreeGrafter"/>
</dbReference>
<dbReference type="InterPro" id="IPR050704">
    <property type="entry name" value="Peptidase_C85-like"/>
</dbReference>
<dbReference type="PROSITE" id="PS50802">
    <property type="entry name" value="OTU"/>
    <property type="match status" value="1"/>
</dbReference>
<proteinExistence type="predicted"/>
<dbReference type="InterPro" id="IPR003323">
    <property type="entry name" value="OTU_dom"/>
</dbReference>
<dbReference type="InterPro" id="IPR038765">
    <property type="entry name" value="Papain-like_cys_pep_sf"/>
</dbReference>
<reference evidence="2 3" key="1">
    <citation type="submission" date="2013-12" db="EMBL/GenBank/DDBJ databases">
        <authorList>
            <person name="Tong Y."/>
            <person name="Zhang J."/>
            <person name="Huang Y."/>
            <person name="Li S."/>
            <person name="Pei G."/>
            <person name="Zhang Z."/>
            <person name="Mi Z."/>
            <person name="An X."/>
        </authorList>
    </citation>
    <scope>NUCLEOTIDE SEQUENCE [LARGE SCALE GENOMIC DNA]</scope>
    <source>
        <strain evidence="2">AMIV</strain>
    </source>
</reference>
<gene>
    <name evidence="2" type="ORF">AMIV_031</name>
</gene>
<organism evidence="2 3">
    <name type="scientific">Chloriridovirus anopheles1</name>
    <dbReference type="NCBI Taxonomy" id="1465751"/>
    <lineage>
        <taxon>Viruses</taxon>
        <taxon>Varidnaviria</taxon>
        <taxon>Bamfordvirae</taxon>
        <taxon>Nucleocytoviricota</taxon>
        <taxon>Megaviricetes</taxon>
        <taxon>Pimascovirales</taxon>
        <taxon>Pimascovirales incertae sedis</taxon>
        <taxon>Iridoviridae</taxon>
        <taxon>Betairidovirinae</taxon>
        <taxon>Chloriridovirus</taxon>
    </lineage>
</organism>
<dbReference type="OrthoDB" id="17526at10239"/>
<dbReference type="Pfam" id="PF02338">
    <property type="entry name" value="OTU"/>
    <property type="match status" value="1"/>
</dbReference>
<keyword evidence="3" id="KW-1185">Reference proteome</keyword>
<dbReference type="EMBL" id="KF938901">
    <property type="protein sequence ID" value="AHL67528.1"/>
    <property type="molecule type" value="Genomic_DNA"/>
</dbReference>
<dbReference type="RefSeq" id="YP_009021112.1">
    <property type="nucleotide sequence ID" value="NC_023848.1"/>
</dbReference>
<accession>W8QMY0</accession>
<dbReference type="PANTHER" id="PTHR12419">
    <property type="entry name" value="OTU DOMAIN CONTAINING PROTEIN"/>
    <property type="match status" value="1"/>
</dbReference>
<evidence type="ECO:0000313" key="2">
    <source>
        <dbReference type="EMBL" id="AHL67528.1"/>
    </source>
</evidence>
<name>W8QMY0_9VIRU</name>
<dbReference type="GeneID" id="18938192"/>
<dbReference type="Gene3D" id="3.90.70.80">
    <property type="match status" value="1"/>
</dbReference>
<dbReference type="GO" id="GO:0004843">
    <property type="term" value="F:cysteine-type deubiquitinase activity"/>
    <property type="evidence" value="ECO:0007669"/>
    <property type="project" value="TreeGrafter"/>
</dbReference>
<dbReference type="CDD" id="cd22758">
    <property type="entry name" value="OTU_232R-like"/>
    <property type="match status" value="1"/>
</dbReference>
<evidence type="ECO:0000259" key="1">
    <source>
        <dbReference type="PROSITE" id="PS50802"/>
    </source>
</evidence>
<sequence length="256" mass="28997">MPIYGGSNPDKKLEKLALKMDHKVIQVKKDGNCLFRAVSKSLSLNYEIKISHRELRKNVITYLNNDRTFLTDYLEWLHPNLTQQQYLLNMAQDGEWGDLICVLSLSEILKVQFNILNLSFKNFIKVGKAYSKLLPLGFIDEYHYTALVPALLETQVKPSVPQVKPSVVPQVKPSVVPQVKPSVVPQVKPWVVPQVKPPSATPSIVPELPPPVFPPVKQLSSVNELLEIMDTVKPYVYDDISQLRKAEREIMVSLGM</sequence>
<protein>
    <recommendedName>
        <fullName evidence="1">OTU domain-containing protein</fullName>
    </recommendedName>
</protein>
<evidence type="ECO:0000313" key="3">
    <source>
        <dbReference type="Proteomes" id="UP000110868"/>
    </source>
</evidence>
<feature type="domain" description="OTU" evidence="1">
    <location>
        <begin position="22"/>
        <end position="150"/>
    </location>
</feature>
<dbReference type="SUPFAM" id="SSF54001">
    <property type="entry name" value="Cysteine proteinases"/>
    <property type="match status" value="1"/>
</dbReference>
<dbReference type="PANTHER" id="PTHR12419:SF11">
    <property type="entry name" value="OTU DOMAIN-CONTAINING PROTEIN DDB_G0284757"/>
    <property type="match status" value="1"/>
</dbReference>